<dbReference type="SMART" id="SM01360">
    <property type="entry name" value="A2M"/>
    <property type="match status" value="1"/>
</dbReference>
<reference evidence="3 4" key="1">
    <citation type="submission" date="2017-04" db="EMBL/GenBank/DDBJ databases">
        <title>A new member of the family Flavobacteriaceae isolated from ascidians.</title>
        <authorList>
            <person name="Chen L."/>
        </authorList>
    </citation>
    <scope>NUCLEOTIDE SEQUENCE [LARGE SCALE GENOMIC DNA]</scope>
    <source>
        <strain evidence="3 4">HQA918</strain>
    </source>
</reference>
<dbReference type="InterPro" id="IPR011625">
    <property type="entry name" value="A2M_N_BRD"/>
</dbReference>
<evidence type="ECO:0000313" key="4">
    <source>
        <dbReference type="Proteomes" id="UP000219559"/>
    </source>
</evidence>
<dbReference type="InterPro" id="IPR001599">
    <property type="entry name" value="Macroglobln_a2"/>
</dbReference>
<dbReference type="InterPro" id="IPR041246">
    <property type="entry name" value="Bact_MG10"/>
</dbReference>
<keyword evidence="4" id="KW-1185">Reference proteome</keyword>
<proteinExistence type="inferred from homology"/>
<dbReference type="Gene3D" id="1.50.10.20">
    <property type="match status" value="1"/>
</dbReference>
<comment type="caution">
    <text evidence="3">The sequence shown here is derived from an EMBL/GenBank/DDBJ whole genome shotgun (WGS) entry which is preliminary data.</text>
</comment>
<dbReference type="GO" id="GO:0004866">
    <property type="term" value="F:endopeptidase inhibitor activity"/>
    <property type="evidence" value="ECO:0007669"/>
    <property type="project" value="InterPro"/>
</dbReference>
<dbReference type="OrthoDB" id="9767116at2"/>
<evidence type="ECO:0000313" key="3">
    <source>
        <dbReference type="EMBL" id="PCE64555.1"/>
    </source>
</evidence>
<dbReference type="PANTHER" id="PTHR40094">
    <property type="entry name" value="ALPHA-2-MACROGLOBULIN HOMOLOG"/>
    <property type="match status" value="1"/>
</dbReference>
<dbReference type="InterPro" id="IPR002890">
    <property type="entry name" value="MG2"/>
</dbReference>
<dbReference type="Pfam" id="PF17973">
    <property type="entry name" value="bMG10"/>
    <property type="match status" value="1"/>
</dbReference>
<feature type="domain" description="Alpha-2-macroglobulin" evidence="2">
    <location>
        <begin position="1236"/>
        <end position="1326"/>
    </location>
</feature>
<dbReference type="SUPFAM" id="SSF48239">
    <property type="entry name" value="Terpenoid cyclases/Protein prenyltransferases"/>
    <property type="match status" value="1"/>
</dbReference>
<dbReference type="InterPro" id="IPR051802">
    <property type="entry name" value="YfhM-like"/>
</dbReference>
<dbReference type="EMBL" id="NBWU01000003">
    <property type="protein sequence ID" value="PCE64555.1"/>
    <property type="molecule type" value="Genomic_DNA"/>
</dbReference>
<accession>A0A2A4G9W1</accession>
<comment type="similarity">
    <text evidence="1">Belongs to the protease inhibitor I39 (alpha-2-macroglobulin) family. Bacterial alpha-2-macroglobulin subfamily.</text>
</comment>
<dbReference type="Pfam" id="PF01835">
    <property type="entry name" value="MG2"/>
    <property type="match status" value="1"/>
</dbReference>
<dbReference type="Gene3D" id="2.60.40.1930">
    <property type="match status" value="1"/>
</dbReference>
<dbReference type="InterPro" id="IPR047565">
    <property type="entry name" value="Alpha-macroglob_thiol-ester_cl"/>
</dbReference>
<sequence>MKSIFTLISILIVTQIGQAQDKPSYASLWKKIEKLEADQLTQSALNVAQQIYAKAEAENNTAQYTKALLYISKYSLTLEEDAQLKVVERFKNAIEKSSFPTKNILESYLAQLYWQYYQQNRWQFADRTAGAVTDADFRTWDLKRLFKETSTLYENSLARPMALQQTSLKEFAPLLHTKKWDKKGYATLFDLLALEALDFYKKDEQPLSKSAHRFQMTDPQLLCGRVDFVTQNLTHKDEKALQLKALRLFQELLQHHQRQGQTEIMALTDLDRLDFVFNQGKIIDKAMHLQTTLEEQRQLIKETPESGLYAHRMAQLWVAAGNTYAPEGKTTTQWKKKEAYALCEQVITAFPNTMAADRCAALQVEIAEKSIEINHETNLPVNKPSMVKVYHQNISELHFSLYSLSDPVFNAVKREWSALQKRKLVISEEPIKTWKAQLTNEGDFQRHNSELVLPSLPFGLYAVLAQAPDGKHYAVGQFQVTDLVLITLDTGKGKLFQIVDRNHGAPISGAEAHIVYNNHRRNALIENYTVTTDKNGRFTMNRPPSKNNSFSVRVTHKDETSYLGDHWIAAQARVQTTEKRREQALLFTDRAIYRPGQPLYYKSIVFTSFEGKSQVLPDQSVQLTLTDVNGQEVNKTELSTNDFGSVHGQFVLPNSGLNGHYNLTIRTKDGKRLGSTHFLVEEYKRPKFEVKLQPQENAVRLNETITTTGSAKTYSGAPLTKANVTYRVYRQVEYPRWCWWLPRRQETTEIAQGNTQTQADGSIEIPFQALPEAGAQPENQPVFTYTVEATVTDINGETQSSETKVRVGYHTLTAQLLLNSELDKSQKEHSLGVHITNLNGQAVSNSGSIKVYKLNAPKRVYRKRPWPAPDYNNLSQAEFHKKFPHEAYQDENEIRNWQKGDLVANLSYDTAQETQLSLANLKKWTSGQYVWELSSTDANGQAVKDVIYTRIYDAKDKRVVDNTLLQIQTDKKSYAPGETASIGLSSAVDGLALGIYMPHGGQAYSVRDIVVGPKVTWFEIEIKEVHLGGIRIPYAGAGLNQGIAGTIQIEVPFPKTELQLETVSFRDKLKPGEEESWEFTIKGPNGEQLATEILASMYDAALDAFSPHNWRAFSPHRKAHFMGWHQPQTIGFETTNFVETQVSPKVVKVRRRVAPRLNRFGLHFNLARLYRRGMPEMMVMDDAETLNEVVITSTSPSVEKKAMAVRGKAAGMHIGSEEDTKSVSPKPVIRKNLQETAFFFPELQTDAEGHISFSFISPEALTRWKLQLFGHSKSMNTTVTQLEAVTQKELMVTPNAPRFLREGDQITFSSKITNLTDAVLNGTAELVLIDPISNKKLEAELKVNETSQSFTADAQGNTQVSWNLIIPEGLQAVQYTVLAKAGAHTDGEQAVLPVLTNRKLVTETLPLWANGGETRNFSLEKLKNSTSTTLSHHQLSLEVTSNPVWYAVQALPYLMEYPYDCNEQIFSRFYANALARHILDANPKIQAVFKQWANQEVLASPLEKNQELKSILISETPWLRDAQSESEQQKRIALLFDLNTLKNGLQNNLNKLKVKQSSSGGWPWFAGGRDNRFITQHIITGLGQLQKMGVELSEAQPMIHKALVYLDQEFEREYADLKKYNRDLKKDQLSAAQLQYLYMRSFFPSVETEKGIQKIQAYYLDQATKYWKDKSLYQKGQLALALYRNGKPKTAAKILKALGQNTVFNEELGRYWKENQASWHWYKAPIETQALLINTFDELGAPTQIVDELKMWLLKNKQTNRWQTTKATTDAIYALLHTGTQTLGTHSPAQVSLGNQAITPSKTQAGTGYFKQTWNTSEIKPEMAEVRFSIAGEGMAWGALYWQYFEDLDKITGAQTPLQLKKELYLEKNTDQGKQLIPITKDQPIQVGDKIVVRIVLKSDRELEFVHMKDQRSSGLEPLDVISTYKWQDGLGYYQSTKDAATHFFFDRLPKGIFVFEYGLRANNSGDFSNGITQIQSMYAPEFSSHSTGKRIRIK</sequence>
<dbReference type="PANTHER" id="PTHR40094:SF1">
    <property type="entry name" value="UBIQUITIN DOMAIN-CONTAINING PROTEIN"/>
    <property type="match status" value="1"/>
</dbReference>
<gene>
    <name evidence="3" type="ORF">B7P33_09745</name>
</gene>
<evidence type="ECO:0000256" key="1">
    <source>
        <dbReference type="ARBA" id="ARBA00010556"/>
    </source>
</evidence>
<dbReference type="SMART" id="SM01419">
    <property type="entry name" value="Thiol-ester_cl"/>
    <property type="match status" value="1"/>
</dbReference>
<name>A0A2A4G9W1_9FLAO</name>
<protein>
    <recommendedName>
        <fullName evidence="2">Alpha-2-macroglobulin domain-containing protein</fullName>
    </recommendedName>
</protein>
<dbReference type="RefSeq" id="WP_097440670.1">
    <property type="nucleotide sequence ID" value="NZ_KZ300476.1"/>
</dbReference>
<dbReference type="InterPro" id="IPR008930">
    <property type="entry name" value="Terpenoid_cyclase/PrenylTrfase"/>
</dbReference>
<dbReference type="Pfam" id="PF07703">
    <property type="entry name" value="A2M_BRD"/>
    <property type="match status" value="1"/>
</dbReference>
<dbReference type="Pfam" id="PF00207">
    <property type="entry name" value="A2M"/>
    <property type="match status" value="1"/>
</dbReference>
<evidence type="ECO:0000259" key="2">
    <source>
        <dbReference type="SMART" id="SM01360"/>
    </source>
</evidence>
<organism evidence="3 4">
    <name type="scientific">Sediminicola luteus</name>
    <dbReference type="NCBI Taxonomy" id="319238"/>
    <lineage>
        <taxon>Bacteria</taxon>
        <taxon>Pseudomonadati</taxon>
        <taxon>Bacteroidota</taxon>
        <taxon>Flavobacteriia</taxon>
        <taxon>Flavobacteriales</taxon>
        <taxon>Flavobacteriaceae</taxon>
        <taxon>Sediminicola</taxon>
    </lineage>
</organism>
<dbReference type="Proteomes" id="UP000219559">
    <property type="component" value="Unassembled WGS sequence"/>
</dbReference>